<name>A0A397UN32_9GLOM</name>
<keyword evidence="2" id="KW-1185">Reference proteome</keyword>
<dbReference type="AlphaFoldDB" id="A0A397UN32"/>
<evidence type="ECO:0000313" key="1">
    <source>
        <dbReference type="EMBL" id="RIB11642.1"/>
    </source>
</evidence>
<dbReference type="OrthoDB" id="2404323at2759"/>
<evidence type="ECO:0000313" key="2">
    <source>
        <dbReference type="Proteomes" id="UP000266673"/>
    </source>
</evidence>
<proteinExistence type="predicted"/>
<comment type="caution">
    <text evidence="1">The sequence shown here is derived from an EMBL/GenBank/DDBJ whole genome shotgun (WGS) entry which is preliminary data.</text>
</comment>
<reference evidence="1 2" key="1">
    <citation type="submission" date="2018-06" db="EMBL/GenBank/DDBJ databases">
        <title>Comparative genomics reveals the genomic features of Rhizophagus irregularis, R. cerebriforme, R. diaphanum and Gigaspora rosea, and their symbiotic lifestyle signature.</title>
        <authorList>
            <person name="Morin E."/>
            <person name="San Clemente H."/>
            <person name="Chen E.C.H."/>
            <person name="De La Providencia I."/>
            <person name="Hainaut M."/>
            <person name="Kuo A."/>
            <person name="Kohler A."/>
            <person name="Murat C."/>
            <person name="Tang N."/>
            <person name="Roy S."/>
            <person name="Loubradou J."/>
            <person name="Henrissat B."/>
            <person name="Grigoriev I.V."/>
            <person name="Corradi N."/>
            <person name="Roux C."/>
            <person name="Martin F.M."/>
        </authorList>
    </citation>
    <scope>NUCLEOTIDE SEQUENCE [LARGE SCALE GENOMIC DNA]</scope>
    <source>
        <strain evidence="1 2">DAOM 194757</strain>
    </source>
</reference>
<gene>
    <name evidence="1" type="ORF">C2G38_2042509</name>
</gene>
<dbReference type="EMBL" id="QKWP01001111">
    <property type="protein sequence ID" value="RIB11642.1"/>
    <property type="molecule type" value="Genomic_DNA"/>
</dbReference>
<protein>
    <submittedName>
        <fullName evidence="1">Uncharacterized protein</fullName>
    </submittedName>
</protein>
<dbReference type="Proteomes" id="UP000266673">
    <property type="component" value="Unassembled WGS sequence"/>
</dbReference>
<sequence>MASELMWPYVIYEENPSVEGFLKWAQNQTDHTFRLKYEQTFIYLQAIINFRTGVRFNRPSLKFATRRMFAPIWSAQRHPIYRLIEIADEEQMLRLRPEIRNLIQERVVTSRSKLSNQHQGHDTILEEINKSLKSLIPLVPSQRHWEIAARNCTNFSKLRTNIFNIIGYSESEANEPRTRPGFTAESRRFRVQIRKTQFVNPNADNRIFQNLGRELTLSEQMIRFSEIASMKRNEFIKATLIKKTPLGIWHPIPITCDEAELQGSESSLKKSEILSIINSLIPSLGDLDRLRFRGLSNKSREDLVNILQEVRNILAENKISTSEE</sequence>
<accession>A0A397UN32</accession>
<organism evidence="1 2">
    <name type="scientific">Gigaspora rosea</name>
    <dbReference type="NCBI Taxonomy" id="44941"/>
    <lineage>
        <taxon>Eukaryota</taxon>
        <taxon>Fungi</taxon>
        <taxon>Fungi incertae sedis</taxon>
        <taxon>Mucoromycota</taxon>
        <taxon>Glomeromycotina</taxon>
        <taxon>Glomeromycetes</taxon>
        <taxon>Diversisporales</taxon>
        <taxon>Gigasporaceae</taxon>
        <taxon>Gigaspora</taxon>
    </lineage>
</organism>